<reference evidence="1 2" key="1">
    <citation type="submission" date="2014-11" db="EMBL/GenBank/DDBJ databases">
        <authorList>
            <person name="Zhu J."/>
            <person name="Qi W."/>
            <person name="Song R."/>
        </authorList>
    </citation>
    <scope>NUCLEOTIDE SEQUENCE [LARGE SCALE GENOMIC DNA]</scope>
</reference>
<accession>A0A0G4EIQ1</accession>
<dbReference type="AlphaFoldDB" id="A0A0G4EIQ1"/>
<dbReference type="PhylomeDB" id="A0A0G4EIQ1"/>
<proteinExistence type="predicted"/>
<dbReference type="InParanoid" id="A0A0G4EIQ1"/>
<dbReference type="EMBL" id="CDMY01000240">
    <property type="protein sequence ID" value="CEL95873.1"/>
    <property type="molecule type" value="Genomic_DNA"/>
</dbReference>
<sequence>MADSITEDQGIAVDWRYDEGNLNHADAEDGRYVIVSGLRPGETVAAYLVVLNGSISLYTTEVPAADRSQPPADHYSVSVGAARRALRPFGLDSDVIDRGTVVG</sequence>
<keyword evidence="2" id="KW-1185">Reference proteome</keyword>
<protein>
    <submittedName>
        <fullName evidence="1">Uncharacterized protein</fullName>
    </submittedName>
</protein>
<organism evidence="1 2">
    <name type="scientific">Vitrella brassicaformis (strain CCMP3155)</name>
    <dbReference type="NCBI Taxonomy" id="1169540"/>
    <lineage>
        <taxon>Eukaryota</taxon>
        <taxon>Sar</taxon>
        <taxon>Alveolata</taxon>
        <taxon>Colpodellida</taxon>
        <taxon>Vitrellaceae</taxon>
        <taxon>Vitrella</taxon>
    </lineage>
</organism>
<evidence type="ECO:0000313" key="2">
    <source>
        <dbReference type="Proteomes" id="UP000041254"/>
    </source>
</evidence>
<evidence type="ECO:0000313" key="1">
    <source>
        <dbReference type="EMBL" id="CEL95873.1"/>
    </source>
</evidence>
<dbReference type="Proteomes" id="UP000041254">
    <property type="component" value="Unassembled WGS sequence"/>
</dbReference>
<dbReference type="VEuPathDB" id="CryptoDB:Vbra_1139"/>
<gene>
    <name evidence="1" type="ORF">Vbra_1139</name>
</gene>
<name>A0A0G4EIQ1_VITBC</name>